<proteinExistence type="predicted"/>
<keyword evidence="2" id="KW-1185">Reference proteome</keyword>
<organism evidence="1 2">
    <name type="scientific">Eikenella longinqua</name>
    <dbReference type="NCBI Taxonomy" id="1795827"/>
    <lineage>
        <taxon>Bacteria</taxon>
        <taxon>Pseudomonadati</taxon>
        <taxon>Pseudomonadota</taxon>
        <taxon>Betaproteobacteria</taxon>
        <taxon>Neisseriales</taxon>
        <taxon>Neisseriaceae</taxon>
        <taxon>Eikenella</taxon>
    </lineage>
</organism>
<gene>
    <name evidence="1" type="ORF">A7P95_07920</name>
</gene>
<comment type="caution">
    <text evidence="1">The sequence shown here is derived from an EMBL/GenBank/DDBJ whole genome shotgun (WGS) entry which is preliminary data.</text>
</comment>
<dbReference type="Proteomes" id="UP000077885">
    <property type="component" value="Unassembled WGS sequence"/>
</dbReference>
<protein>
    <submittedName>
        <fullName evidence="1">Uncharacterized protein</fullName>
    </submittedName>
</protein>
<sequence length="112" mass="12169">MDAAAAIEAAINEGSQHGLDRLKLWQQTVFLVAEAELLADMGAEFCSQYPAQTFAAAFRRIGAQHIAALFARLATHPHDAECEQQLAAALSNREGYGYQTLADYVLSQQKAT</sequence>
<name>A0A1A9RW64_9NEIS</name>
<accession>A0A1A9RW64</accession>
<dbReference type="AlphaFoldDB" id="A0A1A9RW64"/>
<dbReference type="EMBL" id="LXSL01000028">
    <property type="protein sequence ID" value="OAM26683.1"/>
    <property type="molecule type" value="Genomic_DNA"/>
</dbReference>
<evidence type="ECO:0000313" key="2">
    <source>
        <dbReference type="Proteomes" id="UP000077885"/>
    </source>
</evidence>
<reference evidence="2" key="1">
    <citation type="submission" date="2016-05" db="EMBL/GenBank/DDBJ databases">
        <title>Draft genome of Corynebacterium afermentans subsp. afermentans LCDC 88199T.</title>
        <authorList>
            <person name="Bernier A.-M."/>
            <person name="Bernard K."/>
        </authorList>
    </citation>
    <scope>NUCLEOTIDE SEQUENCE [LARGE SCALE GENOMIC DNA]</scope>
    <source>
        <strain evidence="2">NML02-A-017</strain>
    </source>
</reference>
<evidence type="ECO:0000313" key="1">
    <source>
        <dbReference type="EMBL" id="OAM26683.1"/>
    </source>
</evidence>